<evidence type="ECO:0000256" key="3">
    <source>
        <dbReference type="ARBA" id="ARBA00022692"/>
    </source>
</evidence>
<organism evidence="7">
    <name type="scientific">marine metagenome</name>
    <dbReference type="NCBI Taxonomy" id="408172"/>
    <lineage>
        <taxon>unclassified sequences</taxon>
        <taxon>metagenomes</taxon>
        <taxon>ecological metagenomes</taxon>
    </lineage>
</organism>
<feature type="transmembrane region" description="Helical" evidence="6">
    <location>
        <begin position="70"/>
        <end position="92"/>
    </location>
</feature>
<keyword evidence="3 6" id="KW-0812">Transmembrane</keyword>
<dbReference type="AlphaFoldDB" id="A0A382ZT69"/>
<comment type="subcellular location">
    <subcellularLocation>
        <location evidence="1">Membrane</location>
        <topology evidence="1">Multi-pass membrane protein</topology>
    </subcellularLocation>
</comment>
<dbReference type="PANTHER" id="PTHR11819">
    <property type="entry name" value="SOLUTE CARRIER FAMILY 5"/>
    <property type="match status" value="1"/>
</dbReference>
<dbReference type="GO" id="GO:0005412">
    <property type="term" value="F:D-glucose:sodium symporter activity"/>
    <property type="evidence" value="ECO:0007669"/>
    <property type="project" value="TreeGrafter"/>
</dbReference>
<accession>A0A382ZT69</accession>
<dbReference type="PANTHER" id="PTHR11819:SF77">
    <property type="entry name" value="SODIUM_GLUCOSE COTRANSPORT PROTEIN"/>
    <property type="match status" value="1"/>
</dbReference>
<dbReference type="InterPro" id="IPR001734">
    <property type="entry name" value="Na/solute_symporter"/>
</dbReference>
<feature type="transmembrane region" description="Helical" evidence="6">
    <location>
        <begin position="224"/>
        <end position="242"/>
    </location>
</feature>
<evidence type="ECO:0000313" key="7">
    <source>
        <dbReference type="EMBL" id="SVD98694.1"/>
    </source>
</evidence>
<dbReference type="Pfam" id="PF00474">
    <property type="entry name" value="SSF"/>
    <property type="match status" value="1"/>
</dbReference>
<protein>
    <recommendedName>
        <fullName evidence="8">Sodium:proline symporter</fullName>
    </recommendedName>
</protein>
<dbReference type="EMBL" id="UINC01186462">
    <property type="protein sequence ID" value="SVD98694.1"/>
    <property type="molecule type" value="Genomic_DNA"/>
</dbReference>
<comment type="similarity">
    <text evidence="2">Belongs to the sodium:solute symporter (SSF) (TC 2.A.21) family.</text>
</comment>
<feature type="non-terminal residue" evidence="7">
    <location>
        <position position="1"/>
    </location>
</feature>
<feature type="transmembrane region" description="Helical" evidence="6">
    <location>
        <begin position="46"/>
        <end position="63"/>
    </location>
</feature>
<evidence type="ECO:0000256" key="4">
    <source>
        <dbReference type="ARBA" id="ARBA00022989"/>
    </source>
</evidence>
<dbReference type="GO" id="GO:0005886">
    <property type="term" value="C:plasma membrane"/>
    <property type="evidence" value="ECO:0007669"/>
    <property type="project" value="TreeGrafter"/>
</dbReference>
<dbReference type="InterPro" id="IPR038377">
    <property type="entry name" value="Na/Glc_symporter_sf"/>
</dbReference>
<keyword evidence="4 6" id="KW-1133">Transmembrane helix</keyword>
<feature type="transmembrane region" description="Helical" evidence="6">
    <location>
        <begin position="12"/>
        <end position="34"/>
    </location>
</feature>
<proteinExistence type="inferred from homology"/>
<feature type="non-terminal residue" evidence="7">
    <location>
        <position position="255"/>
    </location>
</feature>
<evidence type="ECO:0000256" key="6">
    <source>
        <dbReference type="SAM" id="Phobius"/>
    </source>
</evidence>
<evidence type="ECO:0008006" key="8">
    <source>
        <dbReference type="Google" id="ProtNLM"/>
    </source>
</evidence>
<evidence type="ECO:0000256" key="2">
    <source>
        <dbReference type="ARBA" id="ARBA00006434"/>
    </source>
</evidence>
<name>A0A382ZT69_9ZZZZ</name>
<dbReference type="PROSITE" id="PS50283">
    <property type="entry name" value="NA_SOLUT_SYMP_3"/>
    <property type="match status" value="1"/>
</dbReference>
<feature type="transmembrane region" description="Helical" evidence="6">
    <location>
        <begin position="174"/>
        <end position="204"/>
    </location>
</feature>
<gene>
    <name evidence="7" type="ORF">METZ01_LOCUS451548</name>
</gene>
<dbReference type="Gene3D" id="1.20.1730.10">
    <property type="entry name" value="Sodium/glucose cotransporter"/>
    <property type="match status" value="1"/>
</dbReference>
<feature type="transmembrane region" description="Helical" evidence="6">
    <location>
        <begin position="126"/>
        <end position="143"/>
    </location>
</feature>
<evidence type="ECO:0000256" key="5">
    <source>
        <dbReference type="ARBA" id="ARBA00023136"/>
    </source>
</evidence>
<reference evidence="7" key="1">
    <citation type="submission" date="2018-05" db="EMBL/GenBank/DDBJ databases">
        <authorList>
            <person name="Lanie J.A."/>
            <person name="Ng W.-L."/>
            <person name="Kazmierczak K.M."/>
            <person name="Andrzejewski T.M."/>
            <person name="Davidsen T.M."/>
            <person name="Wayne K.J."/>
            <person name="Tettelin H."/>
            <person name="Glass J.I."/>
            <person name="Rusch D."/>
            <person name="Podicherti R."/>
            <person name="Tsui H.-C.T."/>
            <person name="Winkler M.E."/>
        </authorList>
    </citation>
    <scope>NUCLEOTIDE SEQUENCE</scope>
</reference>
<sequence length="255" mass="27365">RYTGRSAAILRGIRALWLGIPINCLIIGWVNLAMAKILSIALGWDQLDAVFVGLALAGIYSAITGLRGVVVADFLQFFIAMVGTSALAYFVLASPDVGGVDGLLGQLPSSTFDLWPASSDGFNGDVVSAIGLPLSAFIAYLGIQWWSTWYPGQEPGGGGYIAQRIMATRSEKDALLATWWFTVAHYCIRPWPWILVALASLALYPGLSDPESGYVLVIRDYLPAGWAGLVIGGFFAAFMSTVSTQLNWGTSYVVN</sequence>
<keyword evidence="5 6" id="KW-0472">Membrane</keyword>
<evidence type="ECO:0000256" key="1">
    <source>
        <dbReference type="ARBA" id="ARBA00004141"/>
    </source>
</evidence>